<reference evidence="4" key="1">
    <citation type="submission" date="2022-10" db="EMBL/GenBank/DDBJ databases">
        <authorList>
            <person name="Chen Y."/>
            <person name="Dougan E. K."/>
            <person name="Chan C."/>
            <person name="Rhodes N."/>
            <person name="Thang M."/>
        </authorList>
    </citation>
    <scope>NUCLEOTIDE SEQUENCE</scope>
</reference>
<evidence type="ECO:0000313" key="4">
    <source>
        <dbReference type="EMBL" id="CAI3978286.1"/>
    </source>
</evidence>
<organism evidence="4">
    <name type="scientific">Cladocopium goreaui</name>
    <dbReference type="NCBI Taxonomy" id="2562237"/>
    <lineage>
        <taxon>Eukaryota</taxon>
        <taxon>Sar</taxon>
        <taxon>Alveolata</taxon>
        <taxon>Dinophyceae</taxon>
        <taxon>Suessiales</taxon>
        <taxon>Symbiodiniaceae</taxon>
        <taxon>Cladocopium</taxon>
    </lineage>
</organism>
<dbReference type="Proteomes" id="UP001152797">
    <property type="component" value="Unassembled WGS sequence"/>
</dbReference>
<proteinExistence type="predicted"/>
<dbReference type="OrthoDB" id="447441at2759"/>
<dbReference type="Pfam" id="PF00078">
    <property type="entry name" value="RVT_1"/>
    <property type="match status" value="1"/>
</dbReference>
<dbReference type="EMBL" id="CAMXCT020000401">
    <property type="protein sequence ID" value="CAL1131661.1"/>
    <property type="molecule type" value="Genomic_DNA"/>
</dbReference>
<protein>
    <submittedName>
        <fullName evidence="6">Retrotransposable element SLACS 132 kDa protein (ORF2)</fullName>
    </submittedName>
</protein>
<dbReference type="PANTHER" id="PTHR48462:SF1">
    <property type="entry name" value="PROTEIN, PUTATIVE-RELATED"/>
    <property type="match status" value="1"/>
</dbReference>
<name>A0A9P1BRS7_9DINO</name>
<dbReference type="AlphaFoldDB" id="A0A9P1BRS7"/>
<feature type="chain" id="PRO_5043269714" evidence="2">
    <location>
        <begin position="18"/>
        <end position="1148"/>
    </location>
</feature>
<keyword evidence="2" id="KW-0732">Signal</keyword>
<dbReference type="EMBL" id="CAMXCT030000401">
    <property type="protein sequence ID" value="CAL4765598.1"/>
    <property type="molecule type" value="Genomic_DNA"/>
</dbReference>
<evidence type="ECO:0000313" key="5">
    <source>
        <dbReference type="EMBL" id="CAL1131661.1"/>
    </source>
</evidence>
<evidence type="ECO:0000313" key="6">
    <source>
        <dbReference type="EMBL" id="CAL4765598.1"/>
    </source>
</evidence>
<evidence type="ECO:0000256" key="1">
    <source>
        <dbReference type="SAM" id="MobiDB-lite"/>
    </source>
</evidence>
<evidence type="ECO:0000313" key="7">
    <source>
        <dbReference type="Proteomes" id="UP001152797"/>
    </source>
</evidence>
<dbReference type="InterPro" id="IPR043502">
    <property type="entry name" value="DNA/RNA_pol_sf"/>
</dbReference>
<feature type="compositionally biased region" description="Basic and acidic residues" evidence="1">
    <location>
        <begin position="147"/>
        <end position="157"/>
    </location>
</feature>
<gene>
    <name evidence="4" type="ORF">C1SCF055_LOCUS6349</name>
</gene>
<reference evidence="5" key="2">
    <citation type="submission" date="2024-04" db="EMBL/GenBank/DDBJ databases">
        <authorList>
            <person name="Chen Y."/>
            <person name="Shah S."/>
            <person name="Dougan E. K."/>
            <person name="Thang M."/>
            <person name="Chan C."/>
        </authorList>
    </citation>
    <scope>NUCLEOTIDE SEQUENCE [LARGE SCALE GENOMIC DNA]</scope>
</reference>
<dbReference type="PROSITE" id="PS50878">
    <property type="entry name" value="RT_POL"/>
    <property type="match status" value="1"/>
</dbReference>
<evidence type="ECO:0000259" key="3">
    <source>
        <dbReference type="PROSITE" id="PS50878"/>
    </source>
</evidence>
<feature type="signal peptide" evidence="2">
    <location>
        <begin position="1"/>
        <end position="17"/>
    </location>
</feature>
<comment type="caution">
    <text evidence="4">The sequence shown here is derived from an EMBL/GenBank/DDBJ whole genome shotgun (WGS) entry which is preliminary data.</text>
</comment>
<evidence type="ECO:0000256" key="2">
    <source>
        <dbReference type="SAM" id="SignalP"/>
    </source>
</evidence>
<feature type="domain" description="Reverse transcriptase" evidence="3">
    <location>
        <begin position="481"/>
        <end position="723"/>
    </location>
</feature>
<feature type="region of interest" description="Disordered" evidence="1">
    <location>
        <begin position="985"/>
        <end position="1017"/>
    </location>
</feature>
<accession>A0A9P1BRS7</accession>
<dbReference type="PANTHER" id="PTHR48462">
    <property type="entry name" value="PROTEIN, PUTATIVE-RELATED"/>
    <property type="match status" value="1"/>
</dbReference>
<dbReference type="EMBL" id="CAMXCT010000401">
    <property type="protein sequence ID" value="CAI3978286.1"/>
    <property type="molecule type" value="Genomic_DNA"/>
</dbReference>
<feature type="region of interest" description="Disordered" evidence="1">
    <location>
        <begin position="115"/>
        <end position="157"/>
    </location>
</feature>
<keyword evidence="7" id="KW-1185">Reference proteome</keyword>
<dbReference type="InterPro" id="IPR000477">
    <property type="entry name" value="RT_dom"/>
</dbReference>
<dbReference type="SUPFAM" id="SSF56672">
    <property type="entry name" value="DNA/RNA polymerases"/>
    <property type="match status" value="1"/>
</dbReference>
<sequence length="1148" mass="122687">MASCGVLLLWALPRLVALSLLSCPHPLPTIGQSTFAPGGIPLPERRHQPLGRASHYQRRQLTSILLQAWACSALPLDPMLPSIRWRRRRACWVPRRGRGRVRRRLRRRTGFIGIRVGEASNPGPPAPGTPVGGERQPMVVDASGPGSRERSPPAARRTERVFCPVPGCPAAASSGRGWTSHAAMRPHLEDHAAGTLEGEVPQAYRARHHLDLCSVCGGLVASRFNGAHPRCRPAARRAVVPVPAAGLALPGPSIEAVFAEPAPVLRHVPKAARAAWAQCLSRALGQVAGNNTLQAWRDFFMLPKAVLHPAPRGGRRHRLQAAQFTQRRCARWLAGEREELWGDLPGPRRRRPRDDDEEAAQAARQARCCALAAEGELSRACAALVSPPLLDNTTDVVSKLQAKHPRAAPARPALVALGLPALAAVPELAVEDVIHAIRSFSREKGAGPTGLRGDHLREALASPHGDEMAVQLADVVKLLVRGEALAEIAPHLAGASLHALPKGVDDVRPIAVGEVLRRLTATCLCSDVRNSARDLLCPLQVGVATRNGTEAVVHTARHWAQRHAGQAEQVLLKIDFSNAFNSVDRASLLRETRLRLPGLSPWAEWCYGLHSRLLFQGSPLSSETGVQQGDPLGPLLFSLALQPALQAAARGGPPELRPSLVVAYLDDVCLAGSYRQVSAGLVRLTAAARHVGLQVNPAKCELVACGGAAATVDMSFFPPGIPLNQTGTFSLLRAPIGDGSFCNQFTTSERVAKALPLLDALAVLPDAQTALLLLRHCASHCRMAYSIRVTPPDGLGPSLEAFDNAVRGCLEVACSGPLTAEAWLQATLSTRCGGLGLRSVARHSVAGYAASLWATAPLCKDMDPGYDPDFNAALNLVNMALPLAAPAPGREAFRAHLQLLQQEGAGAWLHALPSAALGLHVVTPLFRTMVRLRLRLPVSDSDTPCPLCDGTCDRFGDHARVCPCGGDRVKRHHQLRNVLAGRAKTAGLQPEVEKPNLLPPRPELQGGPEDGERPCGGGRRPADVWLPNWHLHGPAAFDIAVTSGMRQSVLTASVTDGSRASTDYEARKCQHLSTLEACTSEGLQFVPLVVEACGGGWGPIALKTWRSLGEAISARTGEGSSVESQRLLQSLGIALQRENARAVLRRLD</sequence>